<dbReference type="RefSeq" id="WP_099385027.1">
    <property type="nucleotide sequence ID" value="NZ_PEBD01000012.1"/>
</dbReference>
<dbReference type="SUPFAM" id="SSF53597">
    <property type="entry name" value="Dihydrofolate reductase-like"/>
    <property type="match status" value="1"/>
</dbReference>
<dbReference type="Pfam" id="PF01872">
    <property type="entry name" value="RibD_C"/>
    <property type="match status" value="1"/>
</dbReference>
<dbReference type="Proteomes" id="UP000225108">
    <property type="component" value="Unassembled WGS sequence"/>
</dbReference>
<dbReference type="GO" id="GO:0009231">
    <property type="term" value="P:riboflavin biosynthetic process"/>
    <property type="evidence" value="ECO:0007669"/>
    <property type="project" value="InterPro"/>
</dbReference>
<organism evidence="5 6">
    <name type="scientific">Williamsia marianensis</name>
    <dbReference type="NCBI Taxonomy" id="85044"/>
    <lineage>
        <taxon>Bacteria</taxon>
        <taxon>Bacillati</taxon>
        <taxon>Actinomycetota</taxon>
        <taxon>Actinomycetes</taxon>
        <taxon>Mycobacteriales</taxon>
        <taxon>Nocardiaceae</taxon>
        <taxon>Williamsia</taxon>
    </lineage>
</organism>
<gene>
    <name evidence="5" type="ORF">CSW57_23685</name>
</gene>
<evidence type="ECO:0000313" key="5">
    <source>
        <dbReference type="EMBL" id="PHV64773.1"/>
    </source>
</evidence>
<evidence type="ECO:0000256" key="1">
    <source>
        <dbReference type="ARBA" id="ARBA00005104"/>
    </source>
</evidence>
<reference evidence="5 6" key="1">
    <citation type="submission" date="2017-10" db="EMBL/GenBank/DDBJ databases">
        <title>The draft genome sequence of Williamsia sp. BULT 1.1 isolated from the semi-arid grassland soils from South Africa.</title>
        <authorList>
            <person name="Kabwe M.H."/>
            <person name="Govender N."/>
            <person name="Mutseka Lunga P."/>
            <person name="Vikram S."/>
            <person name="Makhalanyane T.P."/>
        </authorList>
    </citation>
    <scope>NUCLEOTIDE SEQUENCE [LARGE SCALE GENOMIC DNA]</scope>
    <source>
        <strain evidence="5 6">BULT 1.1</strain>
    </source>
</reference>
<accession>A0A2G3PGB4</accession>
<dbReference type="InterPro" id="IPR050765">
    <property type="entry name" value="Riboflavin_Biosynth_HTPR"/>
</dbReference>
<protein>
    <recommendedName>
        <fullName evidence="4">Bacterial bifunctional deaminase-reductase C-terminal domain-containing protein</fullName>
    </recommendedName>
</protein>
<sequence>MYPLRKATQLTTGDLDDKALAALYAYPERQTGVARVRANMITSIDGMATVAGRSGALGSSGDQRLFSVLRALADVIVVGARTAVTEKYGPVQPHPLLGELRTAEGRPAAAALALVSNTLSIPVPGKGDFTLAPSTIVLTCRSAPAGARAQLLDTGATVVDCGDEEVDPAQAIGYLADRGLTQILCEGGPALLGSLLDRDLVDELCVTVSPRVTAGSGKHITAGSDAVRGMRRAHVLADDEDYLYLRWVRDQE</sequence>
<dbReference type="InterPro" id="IPR002734">
    <property type="entry name" value="RibDG_C"/>
</dbReference>
<comment type="caution">
    <text evidence="5">The sequence shown here is derived from an EMBL/GenBank/DDBJ whole genome shotgun (WGS) entry which is preliminary data.</text>
</comment>
<dbReference type="Gene3D" id="3.40.430.10">
    <property type="entry name" value="Dihydrofolate Reductase, subunit A"/>
    <property type="match status" value="1"/>
</dbReference>
<evidence type="ECO:0000256" key="3">
    <source>
        <dbReference type="ARBA" id="ARBA00023002"/>
    </source>
</evidence>
<keyword evidence="3" id="KW-0560">Oxidoreductase</keyword>
<evidence type="ECO:0000259" key="4">
    <source>
        <dbReference type="Pfam" id="PF01872"/>
    </source>
</evidence>
<evidence type="ECO:0000256" key="2">
    <source>
        <dbReference type="ARBA" id="ARBA00022857"/>
    </source>
</evidence>
<feature type="domain" description="Bacterial bifunctional deaminase-reductase C-terminal" evidence="4">
    <location>
        <begin position="36"/>
        <end position="243"/>
    </location>
</feature>
<dbReference type="PANTHER" id="PTHR38011">
    <property type="entry name" value="DIHYDROFOLATE REDUCTASE FAMILY PROTEIN (AFU_ORTHOLOGUE AFUA_8G06820)"/>
    <property type="match status" value="1"/>
</dbReference>
<keyword evidence="2" id="KW-0521">NADP</keyword>
<name>A0A2G3PGB4_WILMA</name>
<dbReference type="PANTHER" id="PTHR38011:SF7">
    <property type="entry name" value="2,5-DIAMINO-6-RIBOSYLAMINO-4(3H)-PYRIMIDINONE 5'-PHOSPHATE REDUCTASE"/>
    <property type="match status" value="1"/>
</dbReference>
<dbReference type="InterPro" id="IPR024072">
    <property type="entry name" value="DHFR-like_dom_sf"/>
</dbReference>
<dbReference type="AlphaFoldDB" id="A0A2G3PGB4"/>
<evidence type="ECO:0000313" key="6">
    <source>
        <dbReference type="Proteomes" id="UP000225108"/>
    </source>
</evidence>
<dbReference type="GO" id="GO:0008703">
    <property type="term" value="F:5-amino-6-(5-phosphoribosylamino)uracil reductase activity"/>
    <property type="evidence" value="ECO:0007669"/>
    <property type="project" value="InterPro"/>
</dbReference>
<proteinExistence type="predicted"/>
<dbReference type="EMBL" id="PEBD01000012">
    <property type="protein sequence ID" value="PHV64773.1"/>
    <property type="molecule type" value="Genomic_DNA"/>
</dbReference>
<comment type="pathway">
    <text evidence="1">Cofactor biosynthesis; riboflavin biosynthesis.</text>
</comment>